<proteinExistence type="predicted"/>
<name>A0A8J7Q817_9BACT</name>
<evidence type="ECO:0000313" key="2">
    <source>
        <dbReference type="Proteomes" id="UP000664417"/>
    </source>
</evidence>
<dbReference type="SUPFAM" id="SSF53300">
    <property type="entry name" value="vWA-like"/>
    <property type="match status" value="1"/>
</dbReference>
<organism evidence="1 2">
    <name type="scientific">Acanthopleuribacter pedis</name>
    <dbReference type="NCBI Taxonomy" id="442870"/>
    <lineage>
        <taxon>Bacteria</taxon>
        <taxon>Pseudomonadati</taxon>
        <taxon>Acidobacteriota</taxon>
        <taxon>Holophagae</taxon>
        <taxon>Acanthopleuribacterales</taxon>
        <taxon>Acanthopleuribacteraceae</taxon>
        <taxon>Acanthopleuribacter</taxon>
    </lineage>
</organism>
<dbReference type="Proteomes" id="UP000664417">
    <property type="component" value="Unassembled WGS sequence"/>
</dbReference>
<comment type="caution">
    <text evidence="1">The sequence shown here is derived from an EMBL/GenBank/DDBJ whole genome shotgun (WGS) entry which is preliminary data.</text>
</comment>
<dbReference type="RefSeq" id="WP_207859764.1">
    <property type="nucleotide sequence ID" value="NZ_JAFREP010000014.1"/>
</dbReference>
<dbReference type="Pfam" id="PF05762">
    <property type="entry name" value="VWA_CoxE"/>
    <property type="match status" value="1"/>
</dbReference>
<gene>
    <name evidence="1" type="ORF">J3U88_15395</name>
</gene>
<dbReference type="CDD" id="cd00198">
    <property type="entry name" value="vWFA"/>
    <property type="match status" value="1"/>
</dbReference>
<reference evidence="1" key="1">
    <citation type="submission" date="2021-03" db="EMBL/GenBank/DDBJ databases">
        <authorList>
            <person name="Wang G."/>
        </authorList>
    </citation>
    <scope>NUCLEOTIDE SEQUENCE</scope>
    <source>
        <strain evidence="1">KCTC 12899</strain>
    </source>
</reference>
<dbReference type="Gene3D" id="3.40.50.410">
    <property type="entry name" value="von Willebrand factor, type A domain"/>
    <property type="match status" value="1"/>
</dbReference>
<sequence length="354" mass="40112">MTASKSHRRRIHFIIAVLFALTATWWLPAADRLILRTPAPNTPLENPQDFLVETLGEAQPRRVDIRLNGKLVRARRSAPFQFSINWNPEFQNTIEIVAHFSDGTVEKIERTYEPPRVDVTTEVRAFEIWPFLNKPLGDQQPFVTFAGQRFEPQKVVSAATTPLDLVIVLDISGSMRDLLPGMTAPMKTFIEHQLKAGHQVRLIVFDGEPRLLNLDAVRGLSSLETLFRGQSKSVVWDSLATASGMFSQSTRRLILLISDAMDDGSRHDRNTAATFIRSAGTSLVWFNATGKIFGKMTRLTRRTGGFELSLQERPWQVLQQRLDNQIQLIVPEVSFPLTLNGLAGRVWYPRWQTP</sequence>
<dbReference type="InterPro" id="IPR036465">
    <property type="entry name" value="vWFA_dom_sf"/>
</dbReference>
<dbReference type="EMBL" id="JAFREP010000014">
    <property type="protein sequence ID" value="MBO1319860.1"/>
    <property type="molecule type" value="Genomic_DNA"/>
</dbReference>
<dbReference type="InterPro" id="IPR008912">
    <property type="entry name" value="Uncharacterised_CoxE"/>
</dbReference>
<keyword evidence="2" id="KW-1185">Reference proteome</keyword>
<dbReference type="AlphaFoldDB" id="A0A8J7Q817"/>
<evidence type="ECO:0000313" key="1">
    <source>
        <dbReference type="EMBL" id="MBO1319860.1"/>
    </source>
</evidence>
<accession>A0A8J7Q817</accession>
<protein>
    <submittedName>
        <fullName evidence="1">VWA domain-containing protein</fullName>
    </submittedName>
</protein>